<comment type="caution">
    <text evidence="3">The sequence shown here is derived from an EMBL/GenBank/DDBJ whole genome shotgun (WGS) entry which is preliminary data.</text>
</comment>
<gene>
    <name evidence="3" type="primary">mobF</name>
    <name evidence="3" type="ORF">ACFFIC_26885</name>
</gene>
<name>A0ABV6IZT4_9PROT</name>
<evidence type="ECO:0000313" key="3">
    <source>
        <dbReference type="EMBL" id="MFC0389148.1"/>
    </source>
</evidence>
<dbReference type="EMBL" id="JBHLVZ010000094">
    <property type="protein sequence ID" value="MFC0389148.1"/>
    <property type="molecule type" value="Genomic_DNA"/>
</dbReference>
<dbReference type="Pfam" id="PF13604">
    <property type="entry name" value="AAA_30"/>
    <property type="match status" value="1"/>
</dbReference>
<feature type="compositionally biased region" description="Basic and acidic residues" evidence="1">
    <location>
        <begin position="92"/>
        <end position="101"/>
    </location>
</feature>
<dbReference type="SUPFAM" id="SSF52540">
    <property type="entry name" value="P-loop containing nucleoside triphosphate hydrolases"/>
    <property type="match status" value="1"/>
</dbReference>
<protein>
    <submittedName>
        <fullName evidence="3">MobF family relaxase</fullName>
    </submittedName>
</protein>
<dbReference type="Pfam" id="PF08751">
    <property type="entry name" value="TrwC"/>
    <property type="match status" value="1"/>
</dbReference>
<proteinExistence type="predicted"/>
<evidence type="ECO:0000313" key="4">
    <source>
        <dbReference type="Proteomes" id="UP001589789"/>
    </source>
</evidence>
<reference evidence="3 4" key="1">
    <citation type="submission" date="2024-09" db="EMBL/GenBank/DDBJ databases">
        <authorList>
            <person name="Sun Q."/>
            <person name="Mori K."/>
        </authorList>
    </citation>
    <scope>NUCLEOTIDE SEQUENCE [LARGE SCALE GENOMIC DNA]</scope>
    <source>
        <strain evidence="3 4">CCM 7468</strain>
    </source>
</reference>
<feature type="domain" description="TrwC relaxase" evidence="2">
    <location>
        <begin position="52"/>
        <end position="330"/>
    </location>
</feature>
<feature type="region of interest" description="Disordered" evidence="1">
    <location>
        <begin position="968"/>
        <end position="988"/>
    </location>
</feature>
<dbReference type="SUPFAM" id="SSF55464">
    <property type="entry name" value="Origin of replication-binding domain, RBD-like"/>
    <property type="match status" value="1"/>
</dbReference>
<keyword evidence="4" id="KW-1185">Reference proteome</keyword>
<dbReference type="RefSeq" id="WP_377056252.1">
    <property type="nucleotide sequence ID" value="NZ_JBHLVZ010000094.1"/>
</dbReference>
<dbReference type="Gene3D" id="2.30.30.940">
    <property type="match status" value="1"/>
</dbReference>
<evidence type="ECO:0000256" key="1">
    <source>
        <dbReference type="SAM" id="MobiDB-lite"/>
    </source>
</evidence>
<evidence type="ECO:0000259" key="2">
    <source>
        <dbReference type="Pfam" id="PF08751"/>
    </source>
</evidence>
<dbReference type="InterPro" id="IPR014862">
    <property type="entry name" value="TrwC"/>
</dbReference>
<feature type="region of interest" description="Disordered" evidence="1">
    <location>
        <begin position="80"/>
        <end position="101"/>
    </location>
</feature>
<organism evidence="3 4">
    <name type="scientific">Muricoccus vinaceus</name>
    <dbReference type="NCBI Taxonomy" id="424704"/>
    <lineage>
        <taxon>Bacteria</taxon>
        <taxon>Pseudomonadati</taxon>
        <taxon>Pseudomonadota</taxon>
        <taxon>Alphaproteobacteria</taxon>
        <taxon>Acetobacterales</taxon>
        <taxon>Roseomonadaceae</taxon>
        <taxon>Muricoccus</taxon>
    </lineage>
</organism>
<dbReference type="Proteomes" id="UP001589789">
    <property type="component" value="Unassembled WGS sequence"/>
</dbReference>
<dbReference type="Gene3D" id="3.40.50.300">
    <property type="entry name" value="P-loop containing nucleotide triphosphate hydrolases"/>
    <property type="match status" value="2"/>
</dbReference>
<feature type="compositionally biased region" description="Basic and acidic residues" evidence="1">
    <location>
        <begin position="971"/>
        <end position="988"/>
    </location>
</feature>
<accession>A0ABV6IZT4</accession>
<dbReference type="NCBIfam" id="NF041492">
    <property type="entry name" value="MobF"/>
    <property type="match status" value="1"/>
</dbReference>
<dbReference type="InterPro" id="IPR027417">
    <property type="entry name" value="P-loop_NTPase"/>
</dbReference>
<sequence length="1152" mass="126368">MAAHLNQKTLPAADLTLSEYYSGGRERQARAQAAVDAGMNSLPVVRVDIDPRLAEALKIAGDQILNNEELAHVLRGQAADGEDLPGANRKPRAYEAKEGEKPRQRISYADFTFSAPKSVSVAWYKAKTPAERNSIVQAHRAAADAALRYMEKEIACAGFGDGHRQGGIEPAKMAWIRVDHFTSRPTVAITRPDPTTGVVDTELYDVAPNGLMPGDPQLHSHCIVPNLIATESGRLIAMNRDLLDGRVHEFGGIYQMILGAELRKLGIDVELDERTNTVRLPCIPEAVCEEFSKRTAKAEEAAREMAAAEGFDWDTLDADRQVALLKSRAQAGRRGKGDDLASWVAWDAQSEKLIREGKWWRHESAVAYGPPAPERSRDERFDHAYEVGLQLLEQDLMKRAVVTGAEVRLACARALIAAGAEAVEDVGVLARGLVTRGVRQAGEMTRLLWRELDFGRAKVTTELHRDQEAEVIRLAQAAAADKRRAIPEDLLNETLAETAREYRIDYSSEAGRKQEEVARRVAAGGEAQLFLGVGGAGKTKGILPPLVKAWHAQGRDVWGTANAWKQARGLSEAGINRFKTRALQPFVDGLEKGDTKLTAKSVVVVDELSQVGTRQLLTLLRLRDRIGFSLVMTGGERQCQSIEAGPVIELLRRAFGEEAIPNATITIRQRTEREREITGYFETATEAGTRQAITMKREDGNAVLVPGGYNDCVRRVAALWLERWNANHDDPEYAVTIAAPTNADALAISREVRSLLQAEGQVGREGIERAATDKSGNLYTLDIGVGDRLRLFQVTRGLITDGKGRRRDVHIGDNASVVTVRGIEAGGLTLETESGTRAFVRWDRLTDRKTGRVNLSYAYCMTIDSSQGMTSHEHILAMPGGSSGLQAFKLYSGASRHRVSSYIVGSMAAEMAEVGRRRPIGPRQPVAIEEAWENVIRNFSRAEMKELATDMLAEVQREVEGAADSLRQVRRNQETREAAGHDKSTLRESIDAEREEAAVADLAAGLEEALAQRAPLLERMQQAVVDVHAVLGQAKLAQLYRVVTRSIARGVTSFADGLASLIGAELRTMTERAAIDPVHDIPKAGLTDEEMTDLEDRVESRLLEMLDAYEQQGEQAFDAKLSDAEVQATLEAARAVAEGRLPLERADADLEH</sequence>